<dbReference type="AlphaFoldDB" id="A0A4Z0MPG2"/>
<protein>
    <recommendedName>
        <fullName evidence="3">Right-handed parallel beta-helix repeat-containing protein</fullName>
    </recommendedName>
</protein>
<evidence type="ECO:0008006" key="3">
    <source>
        <dbReference type="Google" id="ProtNLM"/>
    </source>
</evidence>
<sequence length="183" mass="20815">MLTSPQQLPKIPAAVALQWIQAKHPVQGYHIVGQLSLLGYLYFDYPVEIENCWVDELVGSTMHYTHAVRLVNSHFTRCEFEFAYFTHGLSIEGCTFDSYLDFQAGGHNQPGCLVQLTDNIFKSFVNFFDCWYRSTVQIERNDFQKGTNLLGAPQGYLVQFDVPPLIQNNTGDLNRNDEGDIPS</sequence>
<evidence type="ECO:0000313" key="2">
    <source>
        <dbReference type="Proteomes" id="UP000298284"/>
    </source>
</evidence>
<accession>A0A4Z0MPG2</accession>
<dbReference type="OrthoDB" id="1097343at2"/>
<name>A0A4Z0MPG2_9BACT</name>
<dbReference type="EMBL" id="SRKZ01000002">
    <property type="protein sequence ID" value="TGD81414.1"/>
    <property type="molecule type" value="Genomic_DNA"/>
</dbReference>
<reference evidence="1 2" key="1">
    <citation type="submission" date="2019-04" db="EMBL/GenBank/DDBJ databases">
        <authorList>
            <person name="Feng G."/>
            <person name="Zhang J."/>
            <person name="Zhu H."/>
        </authorList>
    </citation>
    <scope>NUCLEOTIDE SEQUENCE [LARGE SCALE GENOMIC DNA]</scope>
    <source>
        <strain evidence="1 2">JCM 19491</strain>
    </source>
</reference>
<comment type="caution">
    <text evidence="1">The sequence shown here is derived from an EMBL/GenBank/DDBJ whole genome shotgun (WGS) entry which is preliminary data.</text>
</comment>
<gene>
    <name evidence="1" type="ORF">EU557_07590</name>
</gene>
<evidence type="ECO:0000313" key="1">
    <source>
        <dbReference type="EMBL" id="TGD81414.1"/>
    </source>
</evidence>
<dbReference type="Proteomes" id="UP000298284">
    <property type="component" value="Unassembled WGS sequence"/>
</dbReference>
<dbReference type="RefSeq" id="WP_135529795.1">
    <property type="nucleotide sequence ID" value="NZ_SRKZ01000002.1"/>
</dbReference>
<organism evidence="1 2">
    <name type="scientific">Hymenobacter wooponensis</name>
    <dbReference type="NCBI Taxonomy" id="1525360"/>
    <lineage>
        <taxon>Bacteria</taxon>
        <taxon>Pseudomonadati</taxon>
        <taxon>Bacteroidota</taxon>
        <taxon>Cytophagia</taxon>
        <taxon>Cytophagales</taxon>
        <taxon>Hymenobacteraceae</taxon>
        <taxon>Hymenobacter</taxon>
    </lineage>
</organism>
<proteinExistence type="predicted"/>
<keyword evidence="2" id="KW-1185">Reference proteome</keyword>